<keyword evidence="1" id="KW-0732">Signal</keyword>
<feature type="signal peptide" evidence="1">
    <location>
        <begin position="1"/>
        <end position="23"/>
    </location>
</feature>
<reference evidence="2 3" key="1">
    <citation type="submission" date="2017-09" db="EMBL/GenBank/DDBJ databases">
        <authorList>
            <person name="Ehlers B."/>
            <person name="Leendertz F.H."/>
        </authorList>
    </citation>
    <scope>NUCLEOTIDE SEQUENCE [LARGE SCALE GENOMIC DNA]</scope>
    <source>
        <strain evidence="2 3">USBA 140</strain>
    </source>
</reference>
<accession>A0A286GF74</accession>
<dbReference type="PANTHER" id="PTHR30383:SF5">
    <property type="entry name" value="SGNH HYDROLASE-TYPE ESTERASE DOMAIN-CONTAINING PROTEIN"/>
    <property type="match status" value="1"/>
</dbReference>
<dbReference type="RefSeq" id="WP_097278559.1">
    <property type="nucleotide sequence ID" value="NZ_OCNJ01000003.1"/>
</dbReference>
<evidence type="ECO:0000256" key="1">
    <source>
        <dbReference type="SAM" id="SignalP"/>
    </source>
</evidence>
<dbReference type="InterPro" id="IPR036514">
    <property type="entry name" value="SGNH_hydro_sf"/>
</dbReference>
<dbReference type="Proteomes" id="UP000219621">
    <property type="component" value="Unassembled WGS sequence"/>
</dbReference>
<dbReference type="SUPFAM" id="SSF52266">
    <property type="entry name" value="SGNH hydrolase"/>
    <property type="match status" value="1"/>
</dbReference>
<gene>
    <name evidence="2" type="ORF">SAMN05421508_103188</name>
</gene>
<sequence>MSLRRLIALAAVALVAGPAAASAASERCAVAATAHPPLPRVARLVTEGQPLRIVAIGSSSTEGTGATSPDRTYPAQLRAILATGRPAVAAEIVNSGIGGETVGMNMARLDRDVLAHRPDLVISQITTNDVFRNVPQATYAAEAREGIRRLRAGGADVILMEPQYLAAKAGDGAFLAAVATVRELGAEFGLPVVARFDFMKQWLDDGRFTPTDLLSADGLHMTDASYRCLAEVVADIVAPPAVATASGG</sequence>
<dbReference type="InterPro" id="IPR051532">
    <property type="entry name" value="Ester_Hydrolysis_Enzymes"/>
</dbReference>
<evidence type="ECO:0000313" key="3">
    <source>
        <dbReference type="Proteomes" id="UP000219621"/>
    </source>
</evidence>
<dbReference type="PANTHER" id="PTHR30383">
    <property type="entry name" value="THIOESTERASE 1/PROTEASE 1/LYSOPHOSPHOLIPASE L1"/>
    <property type="match status" value="1"/>
</dbReference>
<keyword evidence="3" id="KW-1185">Reference proteome</keyword>
<protein>
    <submittedName>
        <fullName evidence="2">Lysophospholipase L1</fullName>
    </submittedName>
</protein>
<dbReference type="EMBL" id="OCNJ01000003">
    <property type="protein sequence ID" value="SOD93769.1"/>
    <property type="molecule type" value="Genomic_DNA"/>
</dbReference>
<evidence type="ECO:0000313" key="2">
    <source>
        <dbReference type="EMBL" id="SOD93769.1"/>
    </source>
</evidence>
<dbReference type="Gene3D" id="3.40.50.1110">
    <property type="entry name" value="SGNH hydrolase"/>
    <property type="match status" value="1"/>
</dbReference>
<feature type="chain" id="PRO_5012402876" evidence="1">
    <location>
        <begin position="24"/>
        <end position="248"/>
    </location>
</feature>
<proteinExistence type="predicted"/>
<dbReference type="OrthoDB" id="7203637at2"/>
<dbReference type="Pfam" id="PF25182">
    <property type="entry name" value="NonGDSL"/>
    <property type="match status" value="1"/>
</dbReference>
<dbReference type="AlphaFoldDB" id="A0A286GF74"/>
<dbReference type="GO" id="GO:0004622">
    <property type="term" value="F:phosphatidylcholine lysophospholipase activity"/>
    <property type="evidence" value="ECO:0007669"/>
    <property type="project" value="TreeGrafter"/>
</dbReference>
<organism evidence="2 3">
    <name type="scientific">Caenispirillum bisanense</name>
    <dbReference type="NCBI Taxonomy" id="414052"/>
    <lineage>
        <taxon>Bacteria</taxon>
        <taxon>Pseudomonadati</taxon>
        <taxon>Pseudomonadota</taxon>
        <taxon>Alphaproteobacteria</taxon>
        <taxon>Rhodospirillales</taxon>
        <taxon>Novispirillaceae</taxon>
        <taxon>Caenispirillum</taxon>
    </lineage>
</organism>
<dbReference type="InterPro" id="IPR057572">
    <property type="entry name" value="NonGDSL"/>
</dbReference>
<name>A0A286GF74_9PROT</name>